<dbReference type="KEGG" id="dmu:Desmu_1019"/>
<dbReference type="HOGENOM" id="CLU_026425_1_2_2"/>
<evidence type="ECO:0000256" key="2">
    <source>
        <dbReference type="ARBA" id="ARBA00022670"/>
    </source>
</evidence>
<keyword evidence="3" id="KW-0378">Hydrolase</keyword>
<dbReference type="Proteomes" id="UP000001068">
    <property type="component" value="Chromosome"/>
</dbReference>
<evidence type="ECO:0000256" key="1">
    <source>
        <dbReference type="ARBA" id="ARBA00005836"/>
    </source>
</evidence>
<name>E8R9Z5_DESM0</name>
<organism evidence="8 9">
    <name type="scientific">Desulfurococcus mucosus (strain ATCC 35584 / DSM 2162 / JCM 9187 / O7/1)</name>
    <dbReference type="NCBI Taxonomy" id="765177"/>
    <lineage>
        <taxon>Archaea</taxon>
        <taxon>Thermoproteota</taxon>
        <taxon>Thermoprotei</taxon>
        <taxon>Desulfurococcales</taxon>
        <taxon>Desulfurococcaceae</taxon>
        <taxon>Desulfurococcus</taxon>
    </lineage>
</organism>
<dbReference type="InterPro" id="IPR045569">
    <property type="entry name" value="Metalloprtase-TldD/E_C"/>
</dbReference>
<keyword evidence="9" id="KW-1185">Reference proteome</keyword>
<dbReference type="Gene3D" id="3.30.2290.10">
    <property type="entry name" value="PmbA/TldD superfamily"/>
    <property type="match status" value="1"/>
</dbReference>
<keyword evidence="2" id="KW-0645">Protease</keyword>
<protein>
    <submittedName>
        <fullName evidence="8">Peptidase U62 modulator of DNA gyrase</fullName>
    </submittedName>
</protein>
<comment type="similarity">
    <text evidence="1">Belongs to the peptidase U62 family.</text>
</comment>
<dbReference type="Pfam" id="PF19290">
    <property type="entry name" value="PmbA_TldD_2nd"/>
    <property type="match status" value="1"/>
</dbReference>
<keyword evidence="4" id="KW-0482">Metalloprotease</keyword>
<dbReference type="GO" id="GO:0005829">
    <property type="term" value="C:cytosol"/>
    <property type="evidence" value="ECO:0007669"/>
    <property type="project" value="TreeGrafter"/>
</dbReference>
<dbReference type="InterPro" id="IPR051463">
    <property type="entry name" value="Peptidase_U62_metallo"/>
</dbReference>
<dbReference type="AlphaFoldDB" id="E8R9Z5"/>
<dbReference type="eggNOG" id="arCOG00321">
    <property type="taxonomic scope" value="Archaea"/>
</dbReference>
<dbReference type="PANTHER" id="PTHR30624:SF11">
    <property type="entry name" value="ZINC-DEPENDENT PROTEASE, TLDD_PMBA FAMILY"/>
    <property type="match status" value="1"/>
</dbReference>
<dbReference type="EMBL" id="CP002363">
    <property type="protein sequence ID" value="ADV65321.1"/>
    <property type="molecule type" value="Genomic_DNA"/>
</dbReference>
<accession>E8R9Z5</accession>
<proteinExistence type="inferred from homology"/>
<evidence type="ECO:0000259" key="7">
    <source>
        <dbReference type="Pfam" id="PF19290"/>
    </source>
</evidence>
<reference evidence="9" key="1">
    <citation type="submission" date="2010-11" db="EMBL/GenBank/DDBJ databases">
        <title>The complete genome of Desulfurococcus mucosus DSM 2162.</title>
        <authorList>
            <consortium name="US DOE Joint Genome Institute (JGI-PGF)"/>
            <person name="Lucas S."/>
            <person name="Copeland A."/>
            <person name="Lapidus A."/>
            <person name="Bruce D."/>
            <person name="Goodwin L."/>
            <person name="Pitluck S."/>
            <person name="Kyrpides N."/>
            <person name="Mavromatis K."/>
            <person name="Pagani I."/>
            <person name="Ivanova N."/>
            <person name="Ovchinnikova G."/>
            <person name="Chertkov O."/>
            <person name="Held B."/>
            <person name="Brettin T."/>
            <person name="Detter J.C."/>
            <person name="Tapia R."/>
            <person name="Han C."/>
            <person name="Land M."/>
            <person name="Hauser L."/>
            <person name="Markowitz V."/>
            <person name="Cheng J.-F."/>
            <person name="Hugenholtz P."/>
            <person name="Woyke T."/>
            <person name="Wu D."/>
            <person name="Wirth R."/>
            <person name="Bilek Y."/>
            <person name="Hader T."/>
            <person name="Klenk H.-P."/>
            <person name="Eisen J.A."/>
        </authorList>
    </citation>
    <scope>NUCLEOTIDE SEQUENCE [LARGE SCALE GENOMIC DNA]</scope>
    <source>
        <strain evidence="9">ATCC 35584 / DSM 2162 / JCM 9187 / O7/1</strain>
    </source>
</reference>
<evidence type="ECO:0000313" key="8">
    <source>
        <dbReference type="EMBL" id="ADV65321.1"/>
    </source>
</evidence>
<sequence>MCGWLVVLDLVEYAVRLAGELGASYGEARFHGVSGLNIYTRNGGVVGSGVVSRSGIGVRVLVNGALGFAATPELSRDGVRRAVERAVGLARAASRLMRRPLRLDDSRLGRARYSVEPAKPFDSLPVDEKVEYLTGLWRSVQGSTREARVPVLTVTYNEWVEEKIIVNSDGGYVESRIPRITMYYNVVVSSPVKGSLQRWEQLGGSGGVELLDKWRLHEKLPVELARYEEILFKAVPPPTDPVDVIVGSEIVGLIVHESCGHPSEADRILGREAAQAGKSFIKPGMTGVRIGSEHATVIDDPTIPGSYGFYLYDDEAVPAGPRYLYKEGLIHEHLQNRFTAPFYGVRSNGAARAMDYASEPIVRMANTYLKPGDMRFEELLESVRRGVYIKSYMEWNIDDERWSQRYVGLEAYIVENGELKEYVRNPVLEVTTRSFYSSIDAVDRNLEFYAGTCGKGEPAQGVPVWFGGPNVKLKGIRLRSTAG</sequence>
<dbReference type="InterPro" id="IPR002510">
    <property type="entry name" value="Metalloprtase-TldD/E_N"/>
</dbReference>
<dbReference type="SUPFAM" id="SSF111283">
    <property type="entry name" value="Putative modulator of DNA gyrase, PmbA/TldD"/>
    <property type="match status" value="1"/>
</dbReference>
<dbReference type="GO" id="GO:0008237">
    <property type="term" value="F:metallopeptidase activity"/>
    <property type="evidence" value="ECO:0007669"/>
    <property type="project" value="UniProtKB-KW"/>
</dbReference>
<dbReference type="PIRSF" id="PIRSF004919">
    <property type="entry name" value="TldD"/>
    <property type="match status" value="1"/>
</dbReference>
<feature type="domain" description="Metalloprotease TldD/E C-terminal" evidence="6">
    <location>
        <begin position="241"/>
        <end position="477"/>
    </location>
</feature>
<evidence type="ECO:0000259" key="5">
    <source>
        <dbReference type="Pfam" id="PF01523"/>
    </source>
</evidence>
<feature type="domain" description="Metalloprotease TldD/E central" evidence="7">
    <location>
        <begin position="119"/>
        <end position="213"/>
    </location>
</feature>
<dbReference type="InterPro" id="IPR045570">
    <property type="entry name" value="Metalloprtase-TldD/E_cen_dom"/>
</dbReference>
<gene>
    <name evidence="8" type="ordered locus">Desmu_1019</name>
</gene>
<dbReference type="Pfam" id="PF01523">
    <property type="entry name" value="PmbA_TldD_1st"/>
    <property type="match status" value="1"/>
</dbReference>
<dbReference type="PANTHER" id="PTHR30624">
    <property type="entry name" value="UNCHARACTERIZED PROTEIN TLDD AND PMBA"/>
    <property type="match status" value="1"/>
</dbReference>
<dbReference type="STRING" id="765177.Desmu_1019"/>
<evidence type="ECO:0000313" key="9">
    <source>
        <dbReference type="Proteomes" id="UP000001068"/>
    </source>
</evidence>
<evidence type="ECO:0000259" key="6">
    <source>
        <dbReference type="Pfam" id="PF19289"/>
    </source>
</evidence>
<dbReference type="Pfam" id="PF19289">
    <property type="entry name" value="PmbA_TldD_3rd"/>
    <property type="match status" value="1"/>
</dbReference>
<dbReference type="InterPro" id="IPR036059">
    <property type="entry name" value="TldD/PmbA_sf"/>
</dbReference>
<feature type="domain" description="Metalloprotease TldD/E N-terminal" evidence="5">
    <location>
        <begin position="27"/>
        <end position="90"/>
    </location>
</feature>
<dbReference type="InterPro" id="IPR035068">
    <property type="entry name" value="TldD/PmbA_N"/>
</dbReference>
<evidence type="ECO:0000256" key="4">
    <source>
        <dbReference type="ARBA" id="ARBA00023049"/>
    </source>
</evidence>
<dbReference type="GO" id="GO:0006508">
    <property type="term" value="P:proteolysis"/>
    <property type="evidence" value="ECO:0007669"/>
    <property type="project" value="UniProtKB-KW"/>
</dbReference>
<evidence type="ECO:0000256" key="3">
    <source>
        <dbReference type="ARBA" id="ARBA00022801"/>
    </source>
</evidence>
<reference evidence="8 9" key="2">
    <citation type="journal article" date="2011" name="Stand. Genomic Sci.">
        <title>Complete genome sequence of Desulfurococcus mucosus type strain (O7/1).</title>
        <authorList>
            <person name="Wirth R."/>
            <person name="Chertkov O."/>
            <person name="Held B."/>
            <person name="Lapidus A."/>
            <person name="Nolan M."/>
            <person name="Lucas S."/>
            <person name="Hammon N."/>
            <person name="Deshpande S."/>
            <person name="Cheng J.F."/>
            <person name="Tapia R."/>
            <person name="Han C."/>
            <person name="Goodwin L."/>
            <person name="Pitluck S."/>
            <person name="Liolios K."/>
            <person name="Ioanna P."/>
            <person name="Ivanova N."/>
            <person name="Mavromatis K."/>
            <person name="Mikhailova N."/>
            <person name="Pati A."/>
            <person name="Chen A."/>
            <person name="Palaniappan K."/>
            <person name="Land M."/>
            <person name="Hauser L."/>
            <person name="Chang Y.J."/>
            <person name="Jeffries C.D."/>
            <person name="Bilek Y."/>
            <person name="Hader T."/>
            <person name="Rohde M."/>
            <person name="Spring S."/>
            <person name="Sikorski J."/>
            <person name="Goker M."/>
            <person name="Woyke T."/>
            <person name="Bristow J."/>
            <person name="Eisen J.A."/>
            <person name="Markowitz V."/>
            <person name="Hugenholtz P."/>
            <person name="Kyrpides N.C."/>
            <person name="Klenk H.P."/>
        </authorList>
    </citation>
    <scope>NUCLEOTIDE SEQUENCE [LARGE SCALE GENOMIC DNA]</scope>
    <source>
        <strain evidence="9">ATCC 35584 / DSM 2162 / JCM 9187 / O7/1</strain>
    </source>
</reference>
<dbReference type="InterPro" id="IPR025502">
    <property type="entry name" value="TldD"/>
</dbReference>